<feature type="compositionally biased region" description="Acidic residues" evidence="1">
    <location>
        <begin position="58"/>
        <end position="71"/>
    </location>
</feature>
<name>A0A6A4K8W8_APOLU</name>
<keyword evidence="3" id="KW-1185">Reference proteome</keyword>
<evidence type="ECO:0000313" key="2">
    <source>
        <dbReference type="EMBL" id="KAF6197932.1"/>
    </source>
</evidence>
<feature type="region of interest" description="Disordered" evidence="1">
    <location>
        <begin position="48"/>
        <end position="93"/>
    </location>
</feature>
<proteinExistence type="predicted"/>
<sequence length="93" mass="10184">MSLLAVLRKSGEMIASYDVPNHSNNLSSLHESMKILQQEVNQTLTSLLEGVETKDGSGDDEMDDDSEDDDSAAINGNKRKCPEAPFNKKLKTS</sequence>
<dbReference type="EMBL" id="WIXP02000016">
    <property type="protein sequence ID" value="KAF6197932.1"/>
    <property type="molecule type" value="Genomic_DNA"/>
</dbReference>
<evidence type="ECO:0000313" key="3">
    <source>
        <dbReference type="Proteomes" id="UP000466442"/>
    </source>
</evidence>
<comment type="caution">
    <text evidence="2">The sequence shown here is derived from an EMBL/GenBank/DDBJ whole genome shotgun (WGS) entry which is preliminary data.</text>
</comment>
<reference evidence="2" key="1">
    <citation type="journal article" date="2021" name="Mol. Ecol. Resour.">
        <title>Apolygus lucorum genome provides insights into omnivorousness and mesophyll feeding.</title>
        <authorList>
            <person name="Liu Y."/>
            <person name="Liu H."/>
            <person name="Wang H."/>
            <person name="Huang T."/>
            <person name="Liu B."/>
            <person name="Yang B."/>
            <person name="Yin L."/>
            <person name="Li B."/>
            <person name="Zhang Y."/>
            <person name="Zhang S."/>
            <person name="Jiang F."/>
            <person name="Zhang X."/>
            <person name="Ren Y."/>
            <person name="Wang B."/>
            <person name="Wang S."/>
            <person name="Lu Y."/>
            <person name="Wu K."/>
            <person name="Fan W."/>
            <person name="Wang G."/>
        </authorList>
    </citation>
    <scope>NUCLEOTIDE SEQUENCE</scope>
    <source>
        <strain evidence="2">12Hb</strain>
    </source>
</reference>
<organism evidence="2 3">
    <name type="scientific">Apolygus lucorum</name>
    <name type="common">Small green plant bug</name>
    <name type="synonym">Lygocoris lucorum</name>
    <dbReference type="NCBI Taxonomy" id="248454"/>
    <lineage>
        <taxon>Eukaryota</taxon>
        <taxon>Metazoa</taxon>
        <taxon>Ecdysozoa</taxon>
        <taxon>Arthropoda</taxon>
        <taxon>Hexapoda</taxon>
        <taxon>Insecta</taxon>
        <taxon>Pterygota</taxon>
        <taxon>Neoptera</taxon>
        <taxon>Paraneoptera</taxon>
        <taxon>Hemiptera</taxon>
        <taxon>Heteroptera</taxon>
        <taxon>Panheteroptera</taxon>
        <taxon>Cimicomorpha</taxon>
        <taxon>Miridae</taxon>
        <taxon>Mirini</taxon>
        <taxon>Apolygus</taxon>
    </lineage>
</organism>
<evidence type="ECO:0000256" key="1">
    <source>
        <dbReference type="SAM" id="MobiDB-lite"/>
    </source>
</evidence>
<protein>
    <submittedName>
        <fullName evidence="2">Uncharacterized protein</fullName>
    </submittedName>
</protein>
<accession>A0A6A4K8W8</accession>
<dbReference type="Proteomes" id="UP000466442">
    <property type="component" value="Linkage Group LG16"/>
</dbReference>
<dbReference type="AlphaFoldDB" id="A0A6A4K8W8"/>
<gene>
    <name evidence="2" type="ORF">GE061_007675</name>
</gene>